<evidence type="ECO:0000259" key="1">
    <source>
        <dbReference type="SMART" id="SM00256"/>
    </source>
</evidence>
<dbReference type="Pfam" id="PF13516">
    <property type="entry name" value="LRR_6"/>
    <property type="match status" value="1"/>
</dbReference>
<gene>
    <name evidence="2" type="ORF">CDL12_26294</name>
</gene>
<accession>A0A2G9G7N6</accession>
<dbReference type="InterPro" id="IPR001810">
    <property type="entry name" value="F-box_dom"/>
</dbReference>
<dbReference type="PANTHER" id="PTHR13318">
    <property type="entry name" value="PARTNER OF PAIRED, ISOFORM B-RELATED"/>
    <property type="match status" value="1"/>
</dbReference>
<dbReference type="GO" id="GO:0019005">
    <property type="term" value="C:SCF ubiquitin ligase complex"/>
    <property type="evidence" value="ECO:0007669"/>
    <property type="project" value="TreeGrafter"/>
</dbReference>
<dbReference type="SMART" id="SM00256">
    <property type="entry name" value="FBOX"/>
    <property type="match status" value="1"/>
</dbReference>
<dbReference type="InterPro" id="IPR001611">
    <property type="entry name" value="Leu-rich_rpt"/>
</dbReference>
<evidence type="ECO:0000313" key="2">
    <source>
        <dbReference type="EMBL" id="PIN01195.1"/>
    </source>
</evidence>
<dbReference type="EMBL" id="NKXS01006526">
    <property type="protein sequence ID" value="PIN01195.1"/>
    <property type="molecule type" value="Genomic_DNA"/>
</dbReference>
<dbReference type="Proteomes" id="UP000231279">
    <property type="component" value="Unassembled WGS sequence"/>
</dbReference>
<organism evidence="2 3">
    <name type="scientific">Handroanthus impetiginosus</name>
    <dbReference type="NCBI Taxonomy" id="429701"/>
    <lineage>
        <taxon>Eukaryota</taxon>
        <taxon>Viridiplantae</taxon>
        <taxon>Streptophyta</taxon>
        <taxon>Embryophyta</taxon>
        <taxon>Tracheophyta</taxon>
        <taxon>Spermatophyta</taxon>
        <taxon>Magnoliopsida</taxon>
        <taxon>eudicotyledons</taxon>
        <taxon>Gunneridae</taxon>
        <taxon>Pentapetalae</taxon>
        <taxon>asterids</taxon>
        <taxon>lamiids</taxon>
        <taxon>Lamiales</taxon>
        <taxon>Bignoniaceae</taxon>
        <taxon>Crescentiina</taxon>
        <taxon>Tabebuia alliance</taxon>
        <taxon>Handroanthus</taxon>
    </lineage>
</organism>
<dbReference type="GO" id="GO:0031146">
    <property type="term" value="P:SCF-dependent proteasomal ubiquitin-dependent protein catabolic process"/>
    <property type="evidence" value="ECO:0007669"/>
    <property type="project" value="TreeGrafter"/>
</dbReference>
<dbReference type="STRING" id="429701.A0A2G9G7N6"/>
<protein>
    <recommendedName>
        <fullName evidence="1">F-box domain-containing protein</fullName>
    </recommendedName>
</protein>
<dbReference type="PANTHER" id="PTHR13318:SF77">
    <property type="entry name" value="F-BOX DOMAIN-CONTAINING PROTEIN"/>
    <property type="match status" value="1"/>
</dbReference>
<dbReference type="Gene3D" id="3.80.10.10">
    <property type="entry name" value="Ribonuclease Inhibitor"/>
    <property type="match status" value="2"/>
</dbReference>
<name>A0A2G9G7N6_9LAMI</name>
<dbReference type="InterPro" id="IPR006553">
    <property type="entry name" value="Leu-rich_rpt_Cys-con_subtyp"/>
</dbReference>
<comment type="caution">
    <text evidence="2">The sequence shown here is derived from an EMBL/GenBank/DDBJ whole genome shotgun (WGS) entry which is preliminary data.</text>
</comment>
<dbReference type="SUPFAM" id="SSF52047">
    <property type="entry name" value="RNI-like"/>
    <property type="match status" value="1"/>
</dbReference>
<dbReference type="SUPFAM" id="SSF81383">
    <property type="entry name" value="F-box domain"/>
    <property type="match status" value="1"/>
</dbReference>
<dbReference type="AlphaFoldDB" id="A0A2G9G7N6"/>
<dbReference type="Pfam" id="PF00646">
    <property type="entry name" value="F-box"/>
    <property type="match status" value="1"/>
</dbReference>
<reference evidence="3" key="1">
    <citation type="journal article" date="2018" name="Gigascience">
        <title>Genome assembly of the Pink Ipe (Handroanthus impetiginosus, Bignoniaceae), a highly valued, ecologically keystone Neotropical timber forest tree.</title>
        <authorList>
            <person name="Silva-Junior O.B."/>
            <person name="Grattapaglia D."/>
            <person name="Novaes E."/>
            <person name="Collevatti R.G."/>
        </authorList>
    </citation>
    <scope>NUCLEOTIDE SEQUENCE [LARGE SCALE GENOMIC DNA]</scope>
    <source>
        <strain evidence="3">cv. UFG-1</strain>
    </source>
</reference>
<evidence type="ECO:0000313" key="3">
    <source>
        <dbReference type="Proteomes" id="UP000231279"/>
    </source>
</evidence>
<dbReference type="OrthoDB" id="550575at2759"/>
<feature type="domain" description="F-box" evidence="1">
    <location>
        <begin position="5"/>
        <end position="45"/>
    </location>
</feature>
<dbReference type="InterPro" id="IPR032675">
    <property type="entry name" value="LRR_dom_sf"/>
</dbReference>
<dbReference type="SMART" id="SM00367">
    <property type="entry name" value="LRR_CC"/>
    <property type="match status" value="6"/>
</dbReference>
<proteinExistence type="predicted"/>
<dbReference type="InterPro" id="IPR036047">
    <property type="entry name" value="F-box-like_dom_sf"/>
</dbReference>
<sequence length="468" mass="51662">MDTVLCDELLQEIFHRVPPPSSAAISLVSRRWRRLLRSSTTSLSLRFPPPYNPTTITSFSTFLTQHPFLSSLSVSGGGGDAEDDPLLLAVAASCPNLRRLRFLSSPVSLFSLCTLSTSCIHLSSIAITISRPLSFHWLPYFTSLKSLSLYIKNSLTETDNPEVGEVKDASSDVGLSLESLSLCGILPGDYGLSFLWRNCKNIKKLQLKNCESIGDNASFLGFLRYLSCLQKLELRTSRGIVDIVLLTLAETCISLDSLLIYDGGSRESLLQFINQSKCSLRKLDLRLPLDLDNSHLIALSENLNFRGLVSLRLKSCCLVTGEGLKALGRAMANGLEELALINCDVVERELGLLTTLGQNLKKLRKLDLSYNDMLVDKELVSMLASCSFLVELKLRGCNKLTNAAVGSIVRSCKLLQNVDISYCYGIDTEGVEFLVVNSPRLRQVEVEQSKLSEVAKTWASNKFMEIVS</sequence>
<keyword evidence="3" id="KW-1185">Reference proteome</keyword>